<sequence>MEADEPVVPDVPGSLVEAAEMGRREFLVRARLHIASVIDAGVVPAHALGRLIAEMERLDSEVRRYDDAELDEGEVVGDAPFDPSMI</sequence>
<keyword evidence="2" id="KW-1185">Reference proteome</keyword>
<accession>A0A191WEP1</accession>
<evidence type="ECO:0000313" key="2">
    <source>
        <dbReference type="Proteomes" id="UP000078437"/>
    </source>
</evidence>
<dbReference type="STRING" id="453304.ATC03_07925"/>
<reference evidence="2" key="2">
    <citation type="submission" date="2016-01" db="EMBL/GenBank/DDBJ databases">
        <title>Complete genome sequence of Agromyces aureus AR33T and comparison with related organisms.</title>
        <authorList>
            <person name="Corretto E."/>
            <person name="Antonielli L."/>
            <person name="Sessitsch A."/>
            <person name="Brader G."/>
        </authorList>
    </citation>
    <scope>NUCLEOTIDE SEQUENCE [LARGE SCALE GENOMIC DNA]</scope>
    <source>
        <strain evidence="2">AR33</strain>
    </source>
</reference>
<name>A0A191WEP1_9MICO</name>
<dbReference type="KEGG" id="agy:ATC03_07925"/>
<evidence type="ECO:0000313" key="1">
    <source>
        <dbReference type="EMBL" id="ANJ26649.1"/>
    </source>
</evidence>
<organism evidence="1 2">
    <name type="scientific">Agromyces aureus</name>
    <dbReference type="NCBI Taxonomy" id="453304"/>
    <lineage>
        <taxon>Bacteria</taxon>
        <taxon>Bacillati</taxon>
        <taxon>Actinomycetota</taxon>
        <taxon>Actinomycetes</taxon>
        <taxon>Micrococcales</taxon>
        <taxon>Microbacteriaceae</taxon>
        <taxon>Agromyces</taxon>
    </lineage>
</organism>
<reference evidence="1 2" key="1">
    <citation type="journal article" date="2016" name="Int. J. Syst. Evol. Microbiol.">
        <title>Agromyces aureus sp. nov., isolated from the rhizosphere of Salix caprea L. grown in a heavy-metal-contaminated soil.</title>
        <authorList>
            <person name="Corretto E."/>
            <person name="Antonielli L."/>
            <person name="Sessitsch A."/>
            <person name="Compant S."/>
            <person name="Gorfer M."/>
            <person name="Kuffner M."/>
            <person name="Brader G."/>
        </authorList>
    </citation>
    <scope>NUCLEOTIDE SEQUENCE [LARGE SCALE GENOMIC DNA]</scope>
    <source>
        <strain evidence="1 2">AR33</strain>
    </source>
</reference>
<dbReference type="Proteomes" id="UP000078437">
    <property type="component" value="Chromosome"/>
</dbReference>
<protein>
    <submittedName>
        <fullName evidence="1">Uncharacterized protein</fullName>
    </submittedName>
</protein>
<dbReference type="AlphaFoldDB" id="A0A191WEP1"/>
<dbReference type="EMBL" id="CP013979">
    <property type="protein sequence ID" value="ANJ26649.1"/>
    <property type="molecule type" value="Genomic_DNA"/>
</dbReference>
<proteinExistence type="predicted"/>
<gene>
    <name evidence="1" type="ORF">ATC03_07925</name>
</gene>